<dbReference type="EMBL" id="QJJQ01000014">
    <property type="protein sequence ID" value="PXW83841.1"/>
    <property type="molecule type" value="Genomic_DNA"/>
</dbReference>
<dbReference type="PANTHER" id="PTHR43133">
    <property type="entry name" value="RNA POLYMERASE ECF-TYPE SIGMA FACTO"/>
    <property type="match status" value="1"/>
</dbReference>
<dbReference type="InterPro" id="IPR036388">
    <property type="entry name" value="WH-like_DNA-bd_sf"/>
</dbReference>
<dbReference type="PROSITE" id="PS01063">
    <property type="entry name" value="SIGMA70_ECF"/>
    <property type="match status" value="1"/>
</dbReference>
<evidence type="ECO:0000313" key="11">
    <source>
        <dbReference type="Proteomes" id="UP000247978"/>
    </source>
</evidence>
<dbReference type="PANTHER" id="PTHR43133:SF8">
    <property type="entry name" value="RNA POLYMERASE SIGMA FACTOR HI_1459-RELATED"/>
    <property type="match status" value="1"/>
</dbReference>
<keyword evidence="11" id="KW-1185">Reference proteome</keyword>
<comment type="similarity">
    <text evidence="1 7">Belongs to the sigma-70 factor family. ECF subfamily.</text>
</comment>
<comment type="caution">
    <text evidence="10">The sequence shown here is derived from an EMBL/GenBank/DDBJ whole genome shotgun (WGS) entry which is preliminary data.</text>
</comment>
<dbReference type="Gene3D" id="1.10.10.10">
    <property type="entry name" value="Winged helix-like DNA-binding domain superfamily/Winged helix DNA-binding domain"/>
    <property type="match status" value="1"/>
</dbReference>
<dbReference type="OrthoDB" id="2381154at2"/>
<dbReference type="InterPro" id="IPR013324">
    <property type="entry name" value="RNA_pol_sigma_r3/r4-like"/>
</dbReference>
<dbReference type="AlphaFoldDB" id="A0A2V3VSL9"/>
<evidence type="ECO:0000256" key="1">
    <source>
        <dbReference type="ARBA" id="ARBA00010641"/>
    </source>
</evidence>
<dbReference type="GO" id="GO:0006352">
    <property type="term" value="P:DNA-templated transcription initiation"/>
    <property type="evidence" value="ECO:0007669"/>
    <property type="project" value="InterPro"/>
</dbReference>
<keyword evidence="3 7" id="KW-0805">Transcription regulation</keyword>
<name>A0A2V3VSL9_9BACI</name>
<dbReference type="InterPro" id="IPR014284">
    <property type="entry name" value="RNA_pol_sigma-70_dom"/>
</dbReference>
<dbReference type="CDD" id="cd06171">
    <property type="entry name" value="Sigma70_r4"/>
    <property type="match status" value="1"/>
</dbReference>
<dbReference type="Pfam" id="PF08281">
    <property type="entry name" value="Sigma70_r4_2"/>
    <property type="match status" value="1"/>
</dbReference>
<dbReference type="InterPro" id="IPR039425">
    <property type="entry name" value="RNA_pol_sigma-70-like"/>
</dbReference>
<evidence type="ECO:0000259" key="8">
    <source>
        <dbReference type="Pfam" id="PF04542"/>
    </source>
</evidence>
<dbReference type="InterPro" id="IPR013325">
    <property type="entry name" value="RNA_pol_sigma_r2"/>
</dbReference>
<dbReference type="SUPFAM" id="SSF88659">
    <property type="entry name" value="Sigma3 and sigma4 domains of RNA polymerase sigma factors"/>
    <property type="match status" value="1"/>
</dbReference>
<dbReference type="Gene3D" id="3.10.450.50">
    <property type="match status" value="1"/>
</dbReference>
<feature type="domain" description="RNA polymerase sigma-70 region 2" evidence="8">
    <location>
        <begin position="24"/>
        <end position="91"/>
    </location>
</feature>
<evidence type="ECO:0000256" key="3">
    <source>
        <dbReference type="ARBA" id="ARBA00023015"/>
    </source>
</evidence>
<dbReference type="Proteomes" id="UP000247978">
    <property type="component" value="Unassembled WGS sequence"/>
</dbReference>
<sequence length="316" mass="37003">MKNDFDLQALEREAWSLKKKFLKMIEPYRTDLWNYCRKLTRSPWDAEDLVQETLMKAFASLGQIWQPLIPKSYLFRIATNTWLNHCRKQQRIVYSIEENLMEDEVVSYKFEVQEAIELLVQQLPPRQVVTILLIDVFDFTARETAEMLMTTESAVKSILYRARVKLKSVAEKESNAEETMKQIIPDTAIVNAFIEAFNRRDPDAMAALFSENAYNDIVHVGQEFGRETIRNYSIRDTMLDPTITLQTAHYHTLLGKPVIVMILETESGQYLNEMIYIETEDDKIVYKQDYYFCLDLLAEAATELNIPVAERTYKFD</sequence>
<dbReference type="InterPro" id="IPR000838">
    <property type="entry name" value="RNA_pol_sigma70_ECF_CS"/>
</dbReference>
<dbReference type="RefSeq" id="WP_158525692.1">
    <property type="nucleotide sequence ID" value="NZ_JBHUHB010000001.1"/>
</dbReference>
<evidence type="ECO:0000259" key="9">
    <source>
        <dbReference type="Pfam" id="PF08281"/>
    </source>
</evidence>
<keyword evidence="5 7" id="KW-0238">DNA-binding</keyword>
<keyword evidence="4 7" id="KW-0731">Sigma factor</keyword>
<dbReference type="GO" id="GO:0016987">
    <property type="term" value="F:sigma factor activity"/>
    <property type="evidence" value="ECO:0007669"/>
    <property type="project" value="UniProtKB-KW"/>
</dbReference>
<dbReference type="NCBIfam" id="TIGR02937">
    <property type="entry name" value="sigma70-ECF"/>
    <property type="match status" value="1"/>
</dbReference>
<evidence type="ECO:0000313" key="10">
    <source>
        <dbReference type="EMBL" id="PXW83841.1"/>
    </source>
</evidence>
<reference evidence="10 11" key="1">
    <citation type="submission" date="2018-05" db="EMBL/GenBank/DDBJ databases">
        <title>Genomic Encyclopedia of Type Strains, Phase IV (KMG-IV): sequencing the most valuable type-strain genomes for metagenomic binning, comparative biology and taxonomic classification.</title>
        <authorList>
            <person name="Goeker M."/>
        </authorList>
    </citation>
    <scope>NUCLEOTIDE SEQUENCE [LARGE SCALE GENOMIC DNA]</scope>
    <source>
        <strain evidence="10 11">DSM 28556</strain>
    </source>
</reference>
<dbReference type="SUPFAM" id="SSF88946">
    <property type="entry name" value="Sigma2 domain of RNA polymerase sigma factors"/>
    <property type="match status" value="1"/>
</dbReference>
<accession>A0A2V3VSL9</accession>
<gene>
    <name evidence="10" type="ORF">DFR56_114126</name>
</gene>
<protein>
    <recommendedName>
        <fullName evidence="7">RNA polymerase sigma factor</fullName>
    </recommendedName>
</protein>
<dbReference type="InterPro" id="IPR032710">
    <property type="entry name" value="NTF2-like_dom_sf"/>
</dbReference>
<organism evidence="10 11">
    <name type="scientific">Pseudogracilibacillus auburnensis</name>
    <dbReference type="NCBI Taxonomy" id="1494959"/>
    <lineage>
        <taxon>Bacteria</taxon>
        <taxon>Bacillati</taxon>
        <taxon>Bacillota</taxon>
        <taxon>Bacilli</taxon>
        <taxon>Bacillales</taxon>
        <taxon>Bacillaceae</taxon>
        <taxon>Pseudogracilibacillus</taxon>
    </lineage>
</organism>
<evidence type="ECO:0000256" key="6">
    <source>
        <dbReference type="ARBA" id="ARBA00023163"/>
    </source>
</evidence>
<evidence type="ECO:0000256" key="2">
    <source>
        <dbReference type="ARBA" id="ARBA00011344"/>
    </source>
</evidence>
<feature type="domain" description="RNA polymerase sigma factor 70 region 4 type 2" evidence="9">
    <location>
        <begin position="114"/>
        <end position="166"/>
    </location>
</feature>
<dbReference type="Pfam" id="PF04542">
    <property type="entry name" value="Sigma70_r2"/>
    <property type="match status" value="1"/>
</dbReference>
<evidence type="ECO:0000256" key="5">
    <source>
        <dbReference type="ARBA" id="ARBA00023125"/>
    </source>
</evidence>
<dbReference type="SUPFAM" id="SSF54427">
    <property type="entry name" value="NTF2-like"/>
    <property type="match status" value="1"/>
</dbReference>
<dbReference type="InterPro" id="IPR013249">
    <property type="entry name" value="RNA_pol_sigma70_r4_t2"/>
</dbReference>
<dbReference type="GO" id="GO:0003677">
    <property type="term" value="F:DNA binding"/>
    <property type="evidence" value="ECO:0007669"/>
    <property type="project" value="UniProtKB-KW"/>
</dbReference>
<dbReference type="GO" id="GO:0006950">
    <property type="term" value="P:response to stress"/>
    <property type="evidence" value="ECO:0007669"/>
    <property type="project" value="UniProtKB-ARBA"/>
</dbReference>
<proteinExistence type="inferred from homology"/>
<evidence type="ECO:0000256" key="4">
    <source>
        <dbReference type="ARBA" id="ARBA00023082"/>
    </source>
</evidence>
<dbReference type="Gene3D" id="1.10.1740.10">
    <property type="match status" value="1"/>
</dbReference>
<evidence type="ECO:0000256" key="7">
    <source>
        <dbReference type="RuleBase" id="RU000716"/>
    </source>
</evidence>
<keyword evidence="6 7" id="KW-0804">Transcription</keyword>
<dbReference type="InterPro" id="IPR007627">
    <property type="entry name" value="RNA_pol_sigma70_r2"/>
</dbReference>
<comment type="subunit">
    <text evidence="2">Interacts transiently with the RNA polymerase catalytic core formed by RpoA, RpoB, RpoC and RpoZ (2 alpha, 1 beta, 1 beta' and 1 omega subunit) to form the RNA polymerase holoenzyme that can initiate transcription.</text>
</comment>